<dbReference type="NCBIfam" id="TIGR01565">
    <property type="entry name" value="homeo_ZF_HD"/>
    <property type="match status" value="1"/>
</dbReference>
<dbReference type="NCBIfam" id="TIGR01566">
    <property type="entry name" value="ZF_HD_prot_N"/>
    <property type="match status" value="1"/>
</dbReference>
<sequence>MTGEEKSMITPPPYMFMECLKNHAAAIGGSAKDGCGEFMAGGEEGTLEAFNCAACVCHQNFHRKVKVPQQVRGGAKKRFRTKFTKDQKEKMRRFAHKTGWKIYNAEDAEVRSFCEEIGVSKKVLKVWMHNHKGNNLPTAAA</sequence>
<evidence type="ECO:0000256" key="6">
    <source>
        <dbReference type="ARBA" id="ARBA00023125"/>
    </source>
</evidence>
<keyword evidence="6" id="KW-0238">DNA-binding</keyword>
<dbReference type="PANTHER" id="PTHR31948:SF174">
    <property type="entry name" value="HOMEOBOX DOMAIN, ZF-HD CLASS PROTEIN"/>
    <property type="match status" value="1"/>
</dbReference>
<evidence type="ECO:0000256" key="3">
    <source>
        <dbReference type="ARBA" id="ARBA00022771"/>
    </source>
</evidence>
<evidence type="ECO:0000256" key="9">
    <source>
        <dbReference type="ARBA" id="ARBA00023242"/>
    </source>
</evidence>
<name>A0A8X8WD00_SALSN</name>
<keyword evidence="4" id="KW-0862">Zinc</keyword>
<gene>
    <name evidence="11" type="ORF">SASPL_147063</name>
</gene>
<evidence type="ECO:0000256" key="2">
    <source>
        <dbReference type="ARBA" id="ARBA00022723"/>
    </source>
</evidence>
<keyword evidence="12" id="KW-1185">Reference proteome</keyword>
<dbReference type="GO" id="GO:0003700">
    <property type="term" value="F:DNA-binding transcription factor activity"/>
    <property type="evidence" value="ECO:0007669"/>
    <property type="project" value="TreeGrafter"/>
</dbReference>
<dbReference type="InterPro" id="IPR006456">
    <property type="entry name" value="ZF_HD_homeobox_Cys/His_dimer"/>
</dbReference>
<dbReference type="AlphaFoldDB" id="A0A8X8WD00"/>
<evidence type="ECO:0000256" key="7">
    <source>
        <dbReference type="ARBA" id="ARBA00023155"/>
    </source>
</evidence>
<keyword evidence="8" id="KW-0804">Transcription</keyword>
<dbReference type="PROSITE" id="PS51523">
    <property type="entry name" value="ZF_HD_DIMER"/>
    <property type="match status" value="1"/>
</dbReference>
<evidence type="ECO:0000256" key="8">
    <source>
        <dbReference type="ARBA" id="ARBA00023163"/>
    </source>
</evidence>
<reference evidence="11" key="1">
    <citation type="submission" date="2018-01" db="EMBL/GenBank/DDBJ databases">
        <authorList>
            <person name="Mao J.F."/>
        </authorList>
    </citation>
    <scope>NUCLEOTIDE SEQUENCE</scope>
    <source>
        <strain evidence="11">Huo1</strain>
        <tissue evidence="11">Leaf</tissue>
    </source>
</reference>
<comment type="subcellular location">
    <subcellularLocation>
        <location evidence="1">Nucleus</location>
    </subcellularLocation>
</comment>
<evidence type="ECO:0000256" key="1">
    <source>
        <dbReference type="ARBA" id="ARBA00004123"/>
    </source>
</evidence>
<dbReference type="Proteomes" id="UP000298416">
    <property type="component" value="Unassembled WGS sequence"/>
</dbReference>
<dbReference type="Gene3D" id="1.10.10.60">
    <property type="entry name" value="Homeodomain-like"/>
    <property type="match status" value="1"/>
</dbReference>
<evidence type="ECO:0000313" key="12">
    <source>
        <dbReference type="Proteomes" id="UP000298416"/>
    </source>
</evidence>
<dbReference type="GO" id="GO:0008270">
    <property type="term" value="F:zinc ion binding"/>
    <property type="evidence" value="ECO:0007669"/>
    <property type="project" value="UniProtKB-KW"/>
</dbReference>
<dbReference type="OrthoDB" id="636896at2759"/>
<dbReference type="Pfam" id="PF04770">
    <property type="entry name" value="ZF-HD_dimer"/>
    <property type="match status" value="1"/>
</dbReference>
<accession>A0A8X8WD00</accession>
<evidence type="ECO:0000313" key="11">
    <source>
        <dbReference type="EMBL" id="KAG6392835.1"/>
    </source>
</evidence>
<dbReference type="GO" id="GO:0000976">
    <property type="term" value="F:transcription cis-regulatory region binding"/>
    <property type="evidence" value="ECO:0007669"/>
    <property type="project" value="TreeGrafter"/>
</dbReference>
<dbReference type="GO" id="GO:0005634">
    <property type="term" value="C:nucleus"/>
    <property type="evidence" value="ECO:0007669"/>
    <property type="project" value="UniProtKB-SubCell"/>
</dbReference>
<evidence type="ECO:0000256" key="4">
    <source>
        <dbReference type="ARBA" id="ARBA00022833"/>
    </source>
</evidence>
<keyword evidence="2" id="KW-0479">Metal-binding</keyword>
<dbReference type="EMBL" id="PNBA02000018">
    <property type="protein sequence ID" value="KAG6392835.1"/>
    <property type="molecule type" value="Genomic_DNA"/>
</dbReference>
<evidence type="ECO:0000259" key="10">
    <source>
        <dbReference type="PROSITE" id="PS51523"/>
    </source>
</evidence>
<dbReference type="InterPro" id="IPR006455">
    <property type="entry name" value="Homeodomain_ZF_HD"/>
</dbReference>
<feature type="domain" description="ZF-HD dimerization-type" evidence="10">
    <location>
        <begin position="16"/>
        <end position="65"/>
    </location>
</feature>
<keyword evidence="3" id="KW-0863">Zinc-finger</keyword>
<dbReference type="InterPro" id="IPR009057">
    <property type="entry name" value="Homeodomain-like_sf"/>
</dbReference>
<proteinExistence type="predicted"/>
<dbReference type="SUPFAM" id="SSF46689">
    <property type="entry name" value="Homeodomain-like"/>
    <property type="match status" value="1"/>
</dbReference>
<comment type="caution">
    <text evidence="11">The sequence shown here is derived from an EMBL/GenBank/DDBJ whole genome shotgun (WGS) entry which is preliminary data.</text>
</comment>
<dbReference type="PANTHER" id="PTHR31948">
    <property type="entry name" value="ZINC-FINGER HOMEODOMAIN PROTEIN 2"/>
    <property type="match status" value="1"/>
</dbReference>
<evidence type="ECO:0000256" key="5">
    <source>
        <dbReference type="ARBA" id="ARBA00023015"/>
    </source>
</evidence>
<reference evidence="11" key="2">
    <citation type="submission" date="2020-08" db="EMBL/GenBank/DDBJ databases">
        <title>Plant Genome Project.</title>
        <authorList>
            <person name="Zhang R.-G."/>
        </authorList>
    </citation>
    <scope>NUCLEOTIDE SEQUENCE</scope>
    <source>
        <strain evidence="11">Huo1</strain>
        <tissue evidence="11">Leaf</tissue>
    </source>
</reference>
<keyword evidence="5" id="KW-0805">Transcription regulation</keyword>
<organism evidence="11">
    <name type="scientific">Salvia splendens</name>
    <name type="common">Scarlet sage</name>
    <dbReference type="NCBI Taxonomy" id="180675"/>
    <lineage>
        <taxon>Eukaryota</taxon>
        <taxon>Viridiplantae</taxon>
        <taxon>Streptophyta</taxon>
        <taxon>Embryophyta</taxon>
        <taxon>Tracheophyta</taxon>
        <taxon>Spermatophyta</taxon>
        <taxon>Magnoliopsida</taxon>
        <taxon>eudicotyledons</taxon>
        <taxon>Gunneridae</taxon>
        <taxon>Pentapetalae</taxon>
        <taxon>asterids</taxon>
        <taxon>lamiids</taxon>
        <taxon>Lamiales</taxon>
        <taxon>Lamiaceae</taxon>
        <taxon>Nepetoideae</taxon>
        <taxon>Mentheae</taxon>
        <taxon>Salviinae</taxon>
        <taxon>Salvia</taxon>
        <taxon>Salvia subgen. Calosphace</taxon>
        <taxon>core Calosphace</taxon>
    </lineage>
</organism>
<dbReference type="GO" id="GO:0050793">
    <property type="term" value="P:regulation of developmental process"/>
    <property type="evidence" value="ECO:0007669"/>
    <property type="project" value="TreeGrafter"/>
</dbReference>
<keyword evidence="7" id="KW-0371">Homeobox</keyword>
<keyword evidence="9" id="KW-0539">Nucleus</keyword>
<protein>
    <recommendedName>
        <fullName evidence="10">ZF-HD dimerization-type domain-containing protein</fullName>
    </recommendedName>
</protein>